<evidence type="ECO:0000313" key="2">
    <source>
        <dbReference type="Proteomes" id="UP001204798"/>
    </source>
</evidence>
<reference evidence="1 2" key="1">
    <citation type="submission" date="2022-08" db="EMBL/GenBank/DDBJ databases">
        <title>Bacterial and archaeal communities from various locations to study Microbial Dark Matter (Phase II).</title>
        <authorList>
            <person name="Stepanauskas R."/>
        </authorList>
    </citation>
    <scope>NUCLEOTIDE SEQUENCE [LARGE SCALE GENOMIC DNA]</scope>
    <source>
        <strain evidence="1 2">PD1</strain>
    </source>
</reference>
<protein>
    <submittedName>
        <fullName evidence="1">Uncharacterized protein</fullName>
    </submittedName>
</protein>
<comment type="caution">
    <text evidence="1">The sequence shown here is derived from an EMBL/GenBank/DDBJ whole genome shotgun (WGS) entry which is preliminary data.</text>
</comment>
<keyword evidence="2" id="KW-1185">Reference proteome</keyword>
<name>A0ABT2EUI9_9BACT</name>
<proteinExistence type="predicted"/>
<gene>
    <name evidence="1" type="ORF">M2350_003773</name>
</gene>
<sequence length="66" mass="7733">MRRRESSSELREEGFEFARLMMDIMIPPEISEALRSQGYDVLEARELPSEIYQDDRLLLRGSGEAR</sequence>
<dbReference type="EMBL" id="JANUCP010000013">
    <property type="protein sequence ID" value="MCS3921324.1"/>
    <property type="molecule type" value="Genomic_DNA"/>
</dbReference>
<dbReference type="RefSeq" id="WP_259102403.1">
    <property type="nucleotide sequence ID" value="NZ_CP130455.1"/>
</dbReference>
<accession>A0ABT2EUI9</accession>
<dbReference type="Proteomes" id="UP001204798">
    <property type="component" value="Unassembled WGS sequence"/>
</dbReference>
<organism evidence="1 2">
    <name type="scientific">Candidatus Fervidibacter sacchari</name>
    <dbReference type="NCBI Taxonomy" id="1448929"/>
    <lineage>
        <taxon>Bacteria</taxon>
        <taxon>Candidatus Fervidibacterota</taxon>
        <taxon>Candidatus Fervidibacter</taxon>
    </lineage>
</organism>
<evidence type="ECO:0000313" key="1">
    <source>
        <dbReference type="EMBL" id="MCS3921324.1"/>
    </source>
</evidence>